<proteinExistence type="predicted"/>
<reference evidence="2" key="1">
    <citation type="submission" date="2020-11" db="EMBL/GenBank/DDBJ databases">
        <authorList>
            <person name="Whiteford S."/>
        </authorList>
    </citation>
    <scope>NUCLEOTIDE SEQUENCE</scope>
</reference>
<organism evidence="2 3">
    <name type="scientific">Plutella xylostella</name>
    <name type="common">Diamondback moth</name>
    <name type="synonym">Plutella maculipennis</name>
    <dbReference type="NCBI Taxonomy" id="51655"/>
    <lineage>
        <taxon>Eukaryota</taxon>
        <taxon>Metazoa</taxon>
        <taxon>Ecdysozoa</taxon>
        <taxon>Arthropoda</taxon>
        <taxon>Hexapoda</taxon>
        <taxon>Insecta</taxon>
        <taxon>Pterygota</taxon>
        <taxon>Neoptera</taxon>
        <taxon>Endopterygota</taxon>
        <taxon>Lepidoptera</taxon>
        <taxon>Glossata</taxon>
        <taxon>Ditrysia</taxon>
        <taxon>Yponomeutoidea</taxon>
        <taxon>Plutellidae</taxon>
        <taxon>Plutella</taxon>
    </lineage>
</organism>
<evidence type="ECO:0000256" key="1">
    <source>
        <dbReference type="SAM" id="MobiDB-lite"/>
    </source>
</evidence>
<evidence type="ECO:0000313" key="3">
    <source>
        <dbReference type="Proteomes" id="UP000653454"/>
    </source>
</evidence>
<gene>
    <name evidence="2" type="ORF">PLXY2_LOCUS2908</name>
</gene>
<keyword evidence="3" id="KW-1185">Reference proteome</keyword>
<dbReference type="Proteomes" id="UP000653454">
    <property type="component" value="Unassembled WGS sequence"/>
</dbReference>
<feature type="region of interest" description="Disordered" evidence="1">
    <location>
        <begin position="43"/>
        <end position="64"/>
    </location>
</feature>
<sequence length="84" mass="9113">MSWAGGTISASKIESLQPLSVIAYSSDVAMERCLIRRLCPRSCRSSVSTDSESSDQKADNNQVSRPQSVCYCSIKGYQTETVSA</sequence>
<protein>
    <submittedName>
        <fullName evidence="2">(diamondback moth) hypothetical protein</fullName>
    </submittedName>
</protein>
<name>A0A8S4DT60_PLUXY</name>
<comment type="caution">
    <text evidence="2">The sequence shown here is derived from an EMBL/GenBank/DDBJ whole genome shotgun (WGS) entry which is preliminary data.</text>
</comment>
<accession>A0A8S4DT60</accession>
<evidence type="ECO:0000313" key="2">
    <source>
        <dbReference type="EMBL" id="CAG9103278.1"/>
    </source>
</evidence>
<dbReference type="AlphaFoldDB" id="A0A8S4DT60"/>
<dbReference type="EMBL" id="CAJHNJ030000007">
    <property type="protein sequence ID" value="CAG9103278.1"/>
    <property type="molecule type" value="Genomic_DNA"/>
</dbReference>